<name>A0ABW5YGI3_9SPHI</name>
<dbReference type="RefSeq" id="WP_377189011.1">
    <property type="nucleotide sequence ID" value="NZ_JBHUPD010000004.1"/>
</dbReference>
<keyword evidence="8" id="KW-1185">Reference proteome</keyword>
<accession>A0ABW5YGI3</accession>
<evidence type="ECO:0000256" key="3">
    <source>
        <dbReference type="ARBA" id="ARBA00023235"/>
    </source>
</evidence>
<dbReference type="GO" id="GO:0003755">
    <property type="term" value="F:peptidyl-prolyl cis-trans isomerase activity"/>
    <property type="evidence" value="ECO:0007669"/>
    <property type="project" value="UniProtKB-EC"/>
</dbReference>
<comment type="caution">
    <text evidence="7">The sequence shown here is derived from an EMBL/GenBank/DDBJ whole genome shotgun (WGS) entry which is preliminary data.</text>
</comment>
<dbReference type="EMBL" id="JBHUPD010000004">
    <property type="protein sequence ID" value="MFD2874403.1"/>
    <property type="molecule type" value="Genomic_DNA"/>
</dbReference>
<evidence type="ECO:0000313" key="7">
    <source>
        <dbReference type="EMBL" id="MFD2874403.1"/>
    </source>
</evidence>
<proteinExistence type="inferred from homology"/>
<evidence type="ECO:0000256" key="1">
    <source>
        <dbReference type="ARBA" id="ARBA00000971"/>
    </source>
</evidence>
<evidence type="ECO:0000259" key="6">
    <source>
        <dbReference type="PROSITE" id="PS50059"/>
    </source>
</evidence>
<gene>
    <name evidence="7" type="ORF">ACFS5N_18115</name>
</gene>
<dbReference type="PROSITE" id="PS51257">
    <property type="entry name" value="PROKAR_LIPOPROTEIN"/>
    <property type="match status" value="1"/>
</dbReference>
<dbReference type="PANTHER" id="PTHR10516">
    <property type="entry name" value="PEPTIDYL-PROLYL CIS-TRANS ISOMERASE"/>
    <property type="match status" value="1"/>
</dbReference>
<protein>
    <recommendedName>
        <fullName evidence="5">Peptidyl-prolyl cis-trans isomerase</fullName>
        <ecNumber evidence="5">5.2.1.8</ecNumber>
    </recommendedName>
</protein>
<keyword evidence="2 4" id="KW-0697">Rotamase</keyword>
<evidence type="ECO:0000256" key="4">
    <source>
        <dbReference type="PROSITE-ProRule" id="PRU00277"/>
    </source>
</evidence>
<dbReference type="InterPro" id="IPR046357">
    <property type="entry name" value="PPIase_dom_sf"/>
</dbReference>
<comment type="similarity">
    <text evidence="5">Belongs to the FKBP-type PPIase family.</text>
</comment>
<comment type="catalytic activity">
    <reaction evidence="1 4 5">
        <text>[protein]-peptidylproline (omega=180) = [protein]-peptidylproline (omega=0)</text>
        <dbReference type="Rhea" id="RHEA:16237"/>
        <dbReference type="Rhea" id="RHEA-COMP:10747"/>
        <dbReference type="Rhea" id="RHEA-COMP:10748"/>
        <dbReference type="ChEBI" id="CHEBI:83833"/>
        <dbReference type="ChEBI" id="CHEBI:83834"/>
        <dbReference type="EC" id="5.2.1.8"/>
    </reaction>
</comment>
<dbReference type="PROSITE" id="PS50059">
    <property type="entry name" value="FKBP_PPIASE"/>
    <property type="match status" value="1"/>
</dbReference>
<dbReference type="SUPFAM" id="SSF54534">
    <property type="entry name" value="FKBP-like"/>
    <property type="match status" value="1"/>
</dbReference>
<evidence type="ECO:0000256" key="5">
    <source>
        <dbReference type="RuleBase" id="RU003915"/>
    </source>
</evidence>
<dbReference type="PANTHER" id="PTHR10516:SF443">
    <property type="entry name" value="FK506-BINDING PROTEIN 59-RELATED"/>
    <property type="match status" value="1"/>
</dbReference>
<dbReference type="Pfam" id="PF00254">
    <property type="entry name" value="FKBP_C"/>
    <property type="match status" value="1"/>
</dbReference>
<evidence type="ECO:0000313" key="8">
    <source>
        <dbReference type="Proteomes" id="UP001597557"/>
    </source>
</evidence>
<dbReference type="InterPro" id="IPR050689">
    <property type="entry name" value="FKBP-type_PPIase"/>
</dbReference>
<feature type="domain" description="PPIase FKBP-type" evidence="6">
    <location>
        <begin position="76"/>
        <end position="179"/>
    </location>
</feature>
<evidence type="ECO:0000256" key="2">
    <source>
        <dbReference type="ARBA" id="ARBA00023110"/>
    </source>
</evidence>
<organism evidence="7 8">
    <name type="scientific">Mucilaginibacter ximonensis</name>
    <dbReference type="NCBI Taxonomy" id="538021"/>
    <lineage>
        <taxon>Bacteria</taxon>
        <taxon>Pseudomonadati</taxon>
        <taxon>Bacteroidota</taxon>
        <taxon>Sphingobacteriia</taxon>
        <taxon>Sphingobacteriales</taxon>
        <taxon>Sphingobacteriaceae</taxon>
        <taxon>Mucilaginibacter</taxon>
    </lineage>
</organism>
<sequence>MYRALVIILFLLAGLTSCKKDLLGSRAAYEAQAGKDDELVQSYLKANSLQATKADTSGVYYIIEQPGTGTDLFTASTQVSVGYVGKVINKDLSEQVFARSDDPSKGQDFHPTFVLSQVILGWQLGIPYGQKGGKIRLFIPSRYAYGPNAQPLVGTQYGLKGGLPANAVLDFEITLYDIIN</sequence>
<dbReference type="InterPro" id="IPR001179">
    <property type="entry name" value="PPIase_FKBP_dom"/>
</dbReference>
<dbReference type="Gene3D" id="3.10.50.40">
    <property type="match status" value="1"/>
</dbReference>
<reference evidence="8" key="1">
    <citation type="journal article" date="2019" name="Int. J. Syst. Evol. Microbiol.">
        <title>The Global Catalogue of Microorganisms (GCM) 10K type strain sequencing project: providing services to taxonomists for standard genome sequencing and annotation.</title>
        <authorList>
            <consortium name="The Broad Institute Genomics Platform"/>
            <consortium name="The Broad Institute Genome Sequencing Center for Infectious Disease"/>
            <person name="Wu L."/>
            <person name="Ma J."/>
        </authorList>
    </citation>
    <scope>NUCLEOTIDE SEQUENCE [LARGE SCALE GENOMIC DNA]</scope>
    <source>
        <strain evidence="8">KCTC 22437</strain>
    </source>
</reference>
<dbReference type="Proteomes" id="UP001597557">
    <property type="component" value="Unassembled WGS sequence"/>
</dbReference>
<keyword evidence="3 4" id="KW-0413">Isomerase</keyword>
<dbReference type="EC" id="5.2.1.8" evidence="5"/>